<accession>K1SK25</accession>
<dbReference type="AlphaFoldDB" id="K1SK25"/>
<feature type="non-terminal residue" evidence="2">
    <location>
        <position position="171"/>
    </location>
</feature>
<dbReference type="Pfam" id="PF17774">
    <property type="entry name" value="YlmH_RBD"/>
    <property type="match status" value="1"/>
</dbReference>
<organism evidence="2">
    <name type="scientific">human gut metagenome</name>
    <dbReference type="NCBI Taxonomy" id="408170"/>
    <lineage>
        <taxon>unclassified sequences</taxon>
        <taxon>metagenomes</taxon>
        <taxon>organismal metagenomes</taxon>
    </lineage>
</organism>
<name>K1SK25_9ZZZZ</name>
<dbReference type="Gene3D" id="3.30.70.330">
    <property type="match status" value="1"/>
</dbReference>
<gene>
    <name evidence="2" type="ORF">LEA_14108</name>
</gene>
<dbReference type="EMBL" id="AJWY01009581">
    <property type="protein sequence ID" value="EKC57948.1"/>
    <property type="molecule type" value="Genomic_DNA"/>
</dbReference>
<protein>
    <submittedName>
        <fullName evidence="2">Protein, contains S4-like domain protein</fullName>
    </submittedName>
</protein>
<reference evidence="2" key="1">
    <citation type="journal article" date="2013" name="Environ. Microbiol.">
        <title>Microbiota from the distal guts of lean and obese adolescents exhibit partial functional redundancy besides clear differences in community structure.</title>
        <authorList>
            <person name="Ferrer M."/>
            <person name="Ruiz A."/>
            <person name="Lanza F."/>
            <person name="Haange S.B."/>
            <person name="Oberbach A."/>
            <person name="Till H."/>
            <person name="Bargiela R."/>
            <person name="Campoy C."/>
            <person name="Segura M.T."/>
            <person name="Richter M."/>
            <person name="von Bergen M."/>
            <person name="Seifert J."/>
            <person name="Suarez A."/>
        </authorList>
    </citation>
    <scope>NUCLEOTIDE SEQUENCE</scope>
</reference>
<sequence length="171" mass="19456">MSVENEKEIQQLKNRIRELADKSYNQNQYTFTGFLGLAEQDALWQVEREVKFAGITLYGGREEAERKLLRFGSEAELGYEQPFPICCIRIRPLSAKFADKLSHRDYLGALMNLGIERSTIGDILPGEGEAFLFCLDTIAEFICDNLEQIRHTHVKCEVVDAAAEVPQEEPV</sequence>
<comment type="caution">
    <text evidence="2">The sequence shown here is derived from an EMBL/GenBank/DDBJ whole genome shotgun (WGS) entry which is preliminary data.</text>
</comment>
<dbReference type="InterPro" id="IPR012677">
    <property type="entry name" value="Nucleotide-bd_a/b_plait_sf"/>
</dbReference>
<dbReference type="InterPro" id="IPR040591">
    <property type="entry name" value="RqcP2_RBD"/>
</dbReference>
<feature type="domain" description="Ribosome-associated protein quality control protein P2 RNA-binding" evidence="1">
    <location>
        <begin position="83"/>
        <end position="160"/>
    </location>
</feature>
<evidence type="ECO:0000313" key="2">
    <source>
        <dbReference type="EMBL" id="EKC57948.1"/>
    </source>
</evidence>
<proteinExistence type="predicted"/>
<evidence type="ECO:0000259" key="1">
    <source>
        <dbReference type="Pfam" id="PF17774"/>
    </source>
</evidence>